<keyword evidence="2 8" id="KW-0963">Cytoplasm</keyword>
<accession>A0ABR7QFL7</accession>
<evidence type="ECO:0000256" key="8">
    <source>
        <dbReference type="HAMAP-Rule" id="MF_01161"/>
    </source>
</evidence>
<dbReference type="EMBL" id="JACGWS010000019">
    <property type="protein sequence ID" value="MBC8757360.1"/>
    <property type="molecule type" value="Genomic_DNA"/>
</dbReference>
<dbReference type="Pfam" id="PF01171">
    <property type="entry name" value="ATP_bind_3"/>
    <property type="match status" value="1"/>
</dbReference>
<evidence type="ECO:0000256" key="1">
    <source>
        <dbReference type="ARBA" id="ARBA00004496"/>
    </source>
</evidence>
<comment type="subcellular location">
    <subcellularLocation>
        <location evidence="1 8">Cytoplasm</location>
    </subcellularLocation>
</comment>
<evidence type="ECO:0000313" key="10">
    <source>
        <dbReference type="EMBL" id="MBC8757360.1"/>
    </source>
</evidence>
<evidence type="ECO:0000256" key="2">
    <source>
        <dbReference type="ARBA" id="ARBA00022490"/>
    </source>
</evidence>
<keyword evidence="11" id="KW-1185">Reference proteome</keyword>
<sequence>MLGNLEKHIAENLPFLKDKKLLIAISGGLDSVVLAKLFYELKYTIGFAHCNFQLRGEESDEDETFVKAFSESLNVEVFVKKFDTETFANAQKESIQMAARNLRYEWFQELATEFQYDYILTAHHTDDALETFLINLSRGTGIDGLTGIPERNGNIVRPLLPFTRSEIKHYAEKEKLQWREDSSNASTKYLRNKIRHDIVPHLKELHPTFLANFQATQEHLRESKIINSHSLSTFRKKLVAKVSDGNFKIELKAVQQSAYPVAYFYELMRNYGFTVRNDLKSLLDGQSGKQLFSEHYRLIKDRKYLLLQKHNKIEETSEVVVINDLESSIETPIRLHIEEVANITDKGKNVFYVEKEMLKFPLIVRKWKNGDYFYPVGMKGKKKVSKYFKDEKYSLIDKENQWLLCSEETIIWIIGKRSDNRYKLTKPTNTIIKFTLR</sequence>
<organism evidence="10 11">
    <name type="scientific">Kordia aestuariivivens</name>
    <dbReference type="NCBI Taxonomy" id="2759037"/>
    <lineage>
        <taxon>Bacteria</taxon>
        <taxon>Pseudomonadati</taxon>
        <taxon>Bacteroidota</taxon>
        <taxon>Flavobacteriia</taxon>
        <taxon>Flavobacteriales</taxon>
        <taxon>Flavobacteriaceae</taxon>
        <taxon>Kordia</taxon>
    </lineage>
</organism>
<proteinExistence type="inferred from homology"/>
<name>A0ABR7QFL7_9FLAO</name>
<dbReference type="EC" id="6.3.4.19" evidence="8"/>
<comment type="similarity">
    <text evidence="8">Belongs to the tRNA(Ile)-lysidine synthase family.</text>
</comment>
<keyword evidence="4 8" id="KW-0819">tRNA processing</keyword>
<dbReference type="CDD" id="cd01992">
    <property type="entry name" value="TilS_N"/>
    <property type="match status" value="1"/>
</dbReference>
<dbReference type="InterPro" id="IPR014729">
    <property type="entry name" value="Rossmann-like_a/b/a_fold"/>
</dbReference>
<evidence type="ECO:0000313" key="11">
    <source>
        <dbReference type="Proteomes" id="UP000619238"/>
    </source>
</evidence>
<keyword evidence="6 8" id="KW-0067">ATP-binding</keyword>
<dbReference type="PANTHER" id="PTHR43033:SF1">
    <property type="entry name" value="TRNA(ILE)-LYSIDINE SYNTHASE-RELATED"/>
    <property type="match status" value="1"/>
</dbReference>
<gene>
    <name evidence="8 10" type="primary">tilS</name>
    <name evidence="10" type="ORF">H2O64_22010</name>
</gene>
<comment type="function">
    <text evidence="8">Ligates lysine onto the cytidine present at position 34 of the AUA codon-specific tRNA(Ile) that contains the anticodon CAU, in an ATP-dependent manner. Cytidine is converted to lysidine, thus changing the amino acid specificity of the tRNA from methionine to isoleucine.</text>
</comment>
<dbReference type="RefSeq" id="WP_187564401.1">
    <property type="nucleotide sequence ID" value="NZ_JACGWS010000019.1"/>
</dbReference>
<keyword evidence="3 8" id="KW-0436">Ligase</keyword>
<dbReference type="NCBIfam" id="TIGR02433">
    <property type="entry name" value="lysidine_TilS_C"/>
    <property type="match status" value="1"/>
</dbReference>
<dbReference type="InterPro" id="IPR011063">
    <property type="entry name" value="TilS/TtcA_N"/>
</dbReference>
<evidence type="ECO:0000256" key="5">
    <source>
        <dbReference type="ARBA" id="ARBA00022741"/>
    </source>
</evidence>
<dbReference type="HAMAP" id="MF_01161">
    <property type="entry name" value="tRNA_Ile_lys_synt"/>
    <property type="match status" value="1"/>
</dbReference>
<comment type="domain">
    <text evidence="8">The N-terminal region contains the highly conserved SGGXDS motif, predicted to be a P-loop motif involved in ATP binding.</text>
</comment>
<dbReference type="Proteomes" id="UP000619238">
    <property type="component" value="Unassembled WGS sequence"/>
</dbReference>
<keyword evidence="5 8" id="KW-0547">Nucleotide-binding</keyword>
<protein>
    <recommendedName>
        <fullName evidence="8">tRNA(Ile)-lysidine synthase</fullName>
        <ecNumber evidence="8">6.3.4.19</ecNumber>
    </recommendedName>
    <alternativeName>
        <fullName evidence="8">tRNA(Ile)-2-lysyl-cytidine synthase</fullName>
    </alternativeName>
    <alternativeName>
        <fullName evidence="8">tRNA(Ile)-lysidine synthetase</fullName>
    </alternativeName>
</protein>
<evidence type="ECO:0000256" key="7">
    <source>
        <dbReference type="ARBA" id="ARBA00048539"/>
    </source>
</evidence>
<dbReference type="Pfam" id="PF11734">
    <property type="entry name" value="TilS_C"/>
    <property type="match status" value="1"/>
</dbReference>
<dbReference type="SMART" id="SM00977">
    <property type="entry name" value="TilS_C"/>
    <property type="match status" value="1"/>
</dbReference>
<dbReference type="InterPro" id="IPR012094">
    <property type="entry name" value="tRNA_Ile_lys_synt"/>
</dbReference>
<dbReference type="GO" id="GO:0032267">
    <property type="term" value="F:tRNA(Ile)-lysidine synthase activity"/>
    <property type="evidence" value="ECO:0007669"/>
    <property type="project" value="UniProtKB-EC"/>
</dbReference>
<evidence type="ECO:0000256" key="6">
    <source>
        <dbReference type="ARBA" id="ARBA00022840"/>
    </source>
</evidence>
<reference evidence="10 11" key="1">
    <citation type="submission" date="2020-07" db="EMBL/GenBank/DDBJ databases">
        <title>Description of Kordia aestuariivivens sp. nov., isolated from a tidal flat.</title>
        <authorList>
            <person name="Park S."/>
            <person name="Yoon J.-H."/>
        </authorList>
    </citation>
    <scope>NUCLEOTIDE SEQUENCE [LARGE SCALE GENOMIC DNA]</scope>
    <source>
        <strain evidence="10 11">YSTF-M3</strain>
    </source>
</reference>
<dbReference type="InterPro" id="IPR012795">
    <property type="entry name" value="tRNA_Ile_lys_synt_N"/>
</dbReference>
<evidence type="ECO:0000259" key="9">
    <source>
        <dbReference type="SMART" id="SM00977"/>
    </source>
</evidence>
<feature type="domain" description="Lysidine-tRNA(Ile) synthetase C-terminal" evidence="9">
    <location>
        <begin position="362"/>
        <end position="434"/>
    </location>
</feature>
<dbReference type="Gene3D" id="3.40.50.620">
    <property type="entry name" value="HUPs"/>
    <property type="match status" value="1"/>
</dbReference>
<dbReference type="SUPFAM" id="SSF52402">
    <property type="entry name" value="Adenine nucleotide alpha hydrolases-like"/>
    <property type="match status" value="1"/>
</dbReference>
<feature type="binding site" evidence="8">
    <location>
        <begin position="26"/>
        <end position="31"/>
    </location>
    <ligand>
        <name>ATP</name>
        <dbReference type="ChEBI" id="CHEBI:30616"/>
    </ligand>
</feature>
<dbReference type="PANTHER" id="PTHR43033">
    <property type="entry name" value="TRNA(ILE)-LYSIDINE SYNTHASE-RELATED"/>
    <property type="match status" value="1"/>
</dbReference>
<dbReference type="NCBIfam" id="TIGR02432">
    <property type="entry name" value="lysidine_TilS_N"/>
    <property type="match status" value="1"/>
</dbReference>
<dbReference type="InterPro" id="IPR012796">
    <property type="entry name" value="Lysidine-tRNA-synth_C"/>
</dbReference>
<comment type="catalytic activity">
    <reaction evidence="7 8">
        <text>cytidine(34) in tRNA(Ile2) + L-lysine + ATP = lysidine(34) in tRNA(Ile2) + AMP + diphosphate + H(+)</text>
        <dbReference type="Rhea" id="RHEA:43744"/>
        <dbReference type="Rhea" id="RHEA-COMP:10625"/>
        <dbReference type="Rhea" id="RHEA-COMP:10670"/>
        <dbReference type="ChEBI" id="CHEBI:15378"/>
        <dbReference type="ChEBI" id="CHEBI:30616"/>
        <dbReference type="ChEBI" id="CHEBI:32551"/>
        <dbReference type="ChEBI" id="CHEBI:33019"/>
        <dbReference type="ChEBI" id="CHEBI:82748"/>
        <dbReference type="ChEBI" id="CHEBI:83665"/>
        <dbReference type="ChEBI" id="CHEBI:456215"/>
        <dbReference type="EC" id="6.3.4.19"/>
    </reaction>
</comment>
<evidence type="ECO:0000256" key="4">
    <source>
        <dbReference type="ARBA" id="ARBA00022694"/>
    </source>
</evidence>
<evidence type="ECO:0000256" key="3">
    <source>
        <dbReference type="ARBA" id="ARBA00022598"/>
    </source>
</evidence>
<dbReference type="SUPFAM" id="SSF56037">
    <property type="entry name" value="PheT/TilS domain"/>
    <property type="match status" value="1"/>
</dbReference>
<comment type="caution">
    <text evidence="10">The sequence shown here is derived from an EMBL/GenBank/DDBJ whole genome shotgun (WGS) entry which is preliminary data.</text>
</comment>